<keyword evidence="3" id="KW-1185">Reference proteome</keyword>
<feature type="transmembrane region" description="Helical" evidence="1">
    <location>
        <begin position="146"/>
        <end position="167"/>
    </location>
</feature>
<feature type="transmembrane region" description="Helical" evidence="1">
    <location>
        <begin position="88"/>
        <end position="109"/>
    </location>
</feature>
<feature type="transmembrane region" description="Helical" evidence="1">
    <location>
        <begin position="206"/>
        <end position="225"/>
    </location>
</feature>
<sequence>MANDILNPLPLKIATVASFLLSFFGGFKYLLTPNRDIGNDPFDVDETPFSASPFLLFWFWTVLYVVQVAFIVQAFLPMAAGFLSRIQIFGLVGWHFVIFNVLHWGWLALFASRHFVLAWLVLLLNFVNILVLYISHKTFAIRPLGAWLLIHVPVTALPFSWLFFAIFWNGAVMLHVHKFVGRVISNVLIWDFLLVPGFYLAIYNDWAIGLSSSYLMFALGVGQIFTKTFALQWIFAYIISALLFVASAVVAFTGSPEVIEEESAPLLTA</sequence>
<dbReference type="InterPro" id="IPR013920">
    <property type="entry name" value="DUF1774_fun"/>
</dbReference>
<feature type="transmembrane region" description="Helical" evidence="1">
    <location>
        <begin position="179"/>
        <end position="199"/>
    </location>
</feature>
<accession>A0A642UW23</accession>
<dbReference type="OrthoDB" id="3342455at2759"/>
<dbReference type="Proteomes" id="UP000449547">
    <property type="component" value="Unassembled WGS sequence"/>
</dbReference>
<dbReference type="VEuPathDB" id="FungiDB:DIURU_001049"/>
<evidence type="ECO:0000256" key="1">
    <source>
        <dbReference type="SAM" id="Phobius"/>
    </source>
</evidence>
<keyword evidence="1" id="KW-0812">Transmembrane</keyword>
<feature type="transmembrane region" description="Helical" evidence="1">
    <location>
        <begin position="12"/>
        <end position="31"/>
    </location>
</feature>
<name>A0A642UW23_DIURU</name>
<feature type="transmembrane region" description="Helical" evidence="1">
    <location>
        <begin position="115"/>
        <end position="134"/>
    </location>
</feature>
<dbReference type="OMA" id="IWSILVY"/>
<evidence type="ECO:0000313" key="3">
    <source>
        <dbReference type="Proteomes" id="UP000449547"/>
    </source>
</evidence>
<feature type="transmembrane region" description="Helical" evidence="1">
    <location>
        <begin position="231"/>
        <end position="252"/>
    </location>
</feature>
<proteinExistence type="predicted"/>
<dbReference type="GeneID" id="54779702"/>
<dbReference type="PANTHER" id="PTHR37992:SF1">
    <property type="entry name" value="DUF1774-DOMAIN-CONTAINING PROTEIN"/>
    <property type="match status" value="1"/>
</dbReference>
<dbReference type="Pfam" id="PF08611">
    <property type="entry name" value="DUF1774"/>
    <property type="match status" value="1"/>
</dbReference>
<keyword evidence="1" id="KW-1133">Transmembrane helix</keyword>
<dbReference type="EMBL" id="SWFT01000034">
    <property type="protein sequence ID" value="KAA8906471.1"/>
    <property type="molecule type" value="Genomic_DNA"/>
</dbReference>
<evidence type="ECO:0000313" key="2">
    <source>
        <dbReference type="EMBL" id="KAA8906471.1"/>
    </source>
</evidence>
<dbReference type="AlphaFoldDB" id="A0A642UW23"/>
<organism evidence="2 3">
    <name type="scientific">Diutina rugosa</name>
    <name type="common">Yeast</name>
    <name type="synonym">Candida rugosa</name>
    <dbReference type="NCBI Taxonomy" id="5481"/>
    <lineage>
        <taxon>Eukaryota</taxon>
        <taxon>Fungi</taxon>
        <taxon>Dikarya</taxon>
        <taxon>Ascomycota</taxon>
        <taxon>Saccharomycotina</taxon>
        <taxon>Pichiomycetes</taxon>
        <taxon>Debaryomycetaceae</taxon>
        <taxon>Diutina</taxon>
    </lineage>
</organism>
<dbReference type="PANTHER" id="PTHR37992">
    <property type="entry name" value="EXPRESSED PROTEIN"/>
    <property type="match status" value="1"/>
</dbReference>
<gene>
    <name evidence="2" type="ORF">DIURU_001049</name>
</gene>
<feature type="transmembrane region" description="Helical" evidence="1">
    <location>
        <begin position="51"/>
        <end position="76"/>
    </location>
</feature>
<dbReference type="RefSeq" id="XP_034014181.1">
    <property type="nucleotide sequence ID" value="XM_034153550.1"/>
</dbReference>
<keyword evidence="1" id="KW-0472">Membrane</keyword>
<reference evidence="2 3" key="1">
    <citation type="submission" date="2019-07" db="EMBL/GenBank/DDBJ databases">
        <title>Genome assembly of two rare yeast pathogens: Diutina rugosa and Trichomonascus ciferrii.</title>
        <authorList>
            <person name="Mixao V."/>
            <person name="Saus E."/>
            <person name="Hansen A."/>
            <person name="Lass-Flor C."/>
            <person name="Gabaldon T."/>
        </authorList>
    </citation>
    <scope>NUCLEOTIDE SEQUENCE [LARGE SCALE GENOMIC DNA]</scope>
    <source>
        <strain evidence="2 3">CBS 613</strain>
    </source>
</reference>
<comment type="caution">
    <text evidence="2">The sequence shown here is derived from an EMBL/GenBank/DDBJ whole genome shotgun (WGS) entry which is preliminary data.</text>
</comment>
<protein>
    <submittedName>
        <fullName evidence="2">Uncharacterized protein</fullName>
    </submittedName>
</protein>